<sequence length="76" mass="8976">MTKCLYCKGTLVRKRVRVEKWVNEKLIVIENVPALVCEECGEKYYDAETALKLDEFLYETKPDRIIQVPVFEYKEG</sequence>
<dbReference type="EMBL" id="VNHO01000007">
    <property type="protein sequence ID" value="TYP56847.1"/>
    <property type="molecule type" value="Genomic_DNA"/>
</dbReference>
<dbReference type="CDD" id="cd12870">
    <property type="entry name" value="MqsA"/>
    <property type="match status" value="1"/>
</dbReference>
<proteinExistence type="predicted"/>
<comment type="caution">
    <text evidence="1">The sequence shown here is derived from an EMBL/GenBank/DDBJ whole genome shotgun (WGS) entry which is preliminary data.</text>
</comment>
<protein>
    <submittedName>
        <fullName evidence="1">YgiT-type zinc finger domain-containing protein</fullName>
    </submittedName>
</protein>
<accession>A0A5S5AWF7</accession>
<dbReference type="RefSeq" id="WP_148866698.1">
    <property type="nucleotide sequence ID" value="NZ_VNHO01000007.1"/>
</dbReference>
<reference evidence="1 2" key="1">
    <citation type="submission" date="2019-07" db="EMBL/GenBank/DDBJ databases">
        <title>Genomic Encyclopedia of Type Strains, Phase I: the one thousand microbial genomes (KMG-I) project.</title>
        <authorList>
            <person name="Kyrpides N."/>
        </authorList>
    </citation>
    <scope>NUCLEOTIDE SEQUENCE [LARGE SCALE GENOMIC DNA]</scope>
    <source>
        <strain evidence="1 2">DSM 16647</strain>
    </source>
</reference>
<keyword evidence="2" id="KW-1185">Reference proteome</keyword>
<dbReference type="InterPro" id="IPR022453">
    <property type="entry name" value="Znf_MqsA-type"/>
</dbReference>
<evidence type="ECO:0000313" key="1">
    <source>
        <dbReference type="EMBL" id="TYP56847.1"/>
    </source>
</evidence>
<dbReference type="Proteomes" id="UP000322294">
    <property type="component" value="Unassembled WGS sequence"/>
</dbReference>
<dbReference type="Gene3D" id="3.10.20.860">
    <property type="match status" value="1"/>
</dbReference>
<dbReference type="NCBIfam" id="TIGR03831">
    <property type="entry name" value="YgiT_finger"/>
    <property type="match status" value="1"/>
</dbReference>
<evidence type="ECO:0000313" key="2">
    <source>
        <dbReference type="Proteomes" id="UP000322294"/>
    </source>
</evidence>
<dbReference type="OrthoDB" id="9812340at2"/>
<gene>
    <name evidence="1" type="ORF">LZ11_00910</name>
</gene>
<dbReference type="AlphaFoldDB" id="A0A5S5AWF7"/>
<name>A0A5S5AWF7_9FIRM</name>
<organism evidence="1 2">
    <name type="scientific">Thermosediminibacter litoriperuensis</name>
    <dbReference type="NCBI Taxonomy" id="291989"/>
    <lineage>
        <taxon>Bacteria</taxon>
        <taxon>Bacillati</taxon>
        <taxon>Bacillota</taxon>
        <taxon>Clostridia</taxon>
        <taxon>Thermosediminibacterales</taxon>
        <taxon>Thermosediminibacteraceae</taxon>
        <taxon>Thermosediminibacter</taxon>
    </lineage>
</organism>